<evidence type="ECO:0000313" key="4">
    <source>
        <dbReference type="Proteomes" id="UP000319094"/>
    </source>
</evidence>
<dbReference type="RefSeq" id="WP_141886171.1">
    <property type="nucleotide sequence ID" value="NZ_BAAAUY010000009.1"/>
</dbReference>
<dbReference type="PROSITE" id="PS51257">
    <property type="entry name" value="PROKAR_LIPOPROTEIN"/>
    <property type="match status" value="1"/>
</dbReference>
<feature type="signal peptide" evidence="2">
    <location>
        <begin position="1"/>
        <end position="23"/>
    </location>
</feature>
<keyword evidence="2" id="KW-0732">Signal</keyword>
<comment type="caution">
    <text evidence="3">The sequence shown here is derived from an EMBL/GenBank/DDBJ whole genome shotgun (WGS) entry which is preliminary data.</text>
</comment>
<reference evidence="3 4" key="1">
    <citation type="submission" date="2019-06" db="EMBL/GenBank/DDBJ databases">
        <title>Sequencing the genomes of 1000 actinobacteria strains.</title>
        <authorList>
            <person name="Klenk H.-P."/>
        </authorList>
    </citation>
    <scope>NUCLEOTIDE SEQUENCE [LARGE SCALE GENOMIC DNA]</scope>
    <source>
        <strain evidence="3 4">DSM 8803</strain>
    </source>
</reference>
<keyword evidence="4" id="KW-1185">Reference proteome</keyword>
<dbReference type="EMBL" id="VFON01000001">
    <property type="protein sequence ID" value="TQL42764.1"/>
    <property type="molecule type" value="Genomic_DNA"/>
</dbReference>
<evidence type="ECO:0000256" key="1">
    <source>
        <dbReference type="SAM" id="MobiDB-lite"/>
    </source>
</evidence>
<evidence type="ECO:0008006" key="5">
    <source>
        <dbReference type="Google" id="ProtNLM"/>
    </source>
</evidence>
<proteinExistence type="predicted"/>
<dbReference type="AlphaFoldDB" id="A0A542Y3W0"/>
<sequence length="222" mass="22798">MVPPVRKSSLRCTAVALIAGALAGGVALTACAPASESAPTTAPPSQTPAPSPDPSGSEGSGNGGGAGASSDPVIPACGGIITDAQVRESFSPEMEPWSGPEQVAITNGFGPSALAAFEGAKSVTECYWGVPLSGHTVNMFVATLPPETRAGLVADLRDSNYVESQSNGITLFSYTVNDDGWQQNIWFGFVGNVWVASVQAWEQAVVELAFENIRAANPGWES</sequence>
<feature type="compositionally biased region" description="Gly residues" evidence="1">
    <location>
        <begin position="58"/>
        <end position="67"/>
    </location>
</feature>
<organism evidence="3 4">
    <name type="scientific">Leucobacter komagatae</name>
    <dbReference type="NCBI Taxonomy" id="55969"/>
    <lineage>
        <taxon>Bacteria</taxon>
        <taxon>Bacillati</taxon>
        <taxon>Actinomycetota</taxon>
        <taxon>Actinomycetes</taxon>
        <taxon>Micrococcales</taxon>
        <taxon>Microbacteriaceae</taxon>
        <taxon>Leucobacter</taxon>
    </lineage>
</organism>
<dbReference type="Proteomes" id="UP000319094">
    <property type="component" value="Unassembled WGS sequence"/>
</dbReference>
<evidence type="ECO:0000256" key="2">
    <source>
        <dbReference type="SAM" id="SignalP"/>
    </source>
</evidence>
<dbReference type="OrthoDB" id="5074574at2"/>
<feature type="region of interest" description="Disordered" evidence="1">
    <location>
        <begin position="35"/>
        <end position="69"/>
    </location>
</feature>
<accession>A0A542Y3W0</accession>
<feature type="compositionally biased region" description="Pro residues" evidence="1">
    <location>
        <begin position="41"/>
        <end position="53"/>
    </location>
</feature>
<evidence type="ECO:0000313" key="3">
    <source>
        <dbReference type="EMBL" id="TQL42764.1"/>
    </source>
</evidence>
<protein>
    <recommendedName>
        <fullName evidence="5">DUF3558 domain-containing protein</fullName>
    </recommendedName>
</protein>
<feature type="chain" id="PRO_5039631773" description="DUF3558 domain-containing protein" evidence="2">
    <location>
        <begin position="24"/>
        <end position="222"/>
    </location>
</feature>
<name>A0A542Y3W0_9MICO</name>
<gene>
    <name evidence="3" type="ORF">FB468_0772</name>
</gene>